<gene>
    <name evidence="1" type="ORF">HPB51_018039</name>
</gene>
<dbReference type="AlphaFoldDB" id="A0A9J6DP39"/>
<organism evidence="1 2">
    <name type="scientific">Rhipicephalus microplus</name>
    <name type="common">Cattle tick</name>
    <name type="synonym">Boophilus microplus</name>
    <dbReference type="NCBI Taxonomy" id="6941"/>
    <lineage>
        <taxon>Eukaryota</taxon>
        <taxon>Metazoa</taxon>
        <taxon>Ecdysozoa</taxon>
        <taxon>Arthropoda</taxon>
        <taxon>Chelicerata</taxon>
        <taxon>Arachnida</taxon>
        <taxon>Acari</taxon>
        <taxon>Parasitiformes</taxon>
        <taxon>Ixodida</taxon>
        <taxon>Ixodoidea</taxon>
        <taxon>Ixodidae</taxon>
        <taxon>Rhipicephalinae</taxon>
        <taxon>Rhipicephalus</taxon>
        <taxon>Boophilus</taxon>
    </lineage>
</organism>
<reference evidence="1" key="2">
    <citation type="submission" date="2021-09" db="EMBL/GenBank/DDBJ databases">
        <authorList>
            <person name="Jia N."/>
            <person name="Wang J."/>
            <person name="Shi W."/>
            <person name="Du L."/>
            <person name="Sun Y."/>
            <person name="Zhan W."/>
            <person name="Jiang J."/>
            <person name="Wang Q."/>
            <person name="Zhang B."/>
            <person name="Ji P."/>
            <person name="Sakyi L.B."/>
            <person name="Cui X."/>
            <person name="Yuan T."/>
            <person name="Jiang B."/>
            <person name="Yang W."/>
            <person name="Lam T.T.-Y."/>
            <person name="Chang Q."/>
            <person name="Ding S."/>
            <person name="Wang X."/>
            <person name="Zhu J."/>
            <person name="Ruan X."/>
            <person name="Zhao L."/>
            <person name="Wei J."/>
            <person name="Que T."/>
            <person name="Du C."/>
            <person name="Cheng J."/>
            <person name="Dai P."/>
            <person name="Han X."/>
            <person name="Huang E."/>
            <person name="Gao Y."/>
            <person name="Liu J."/>
            <person name="Shao H."/>
            <person name="Ye R."/>
            <person name="Li L."/>
            <person name="Wei W."/>
            <person name="Wang X."/>
            <person name="Wang C."/>
            <person name="Huo Q."/>
            <person name="Li W."/>
            <person name="Guo W."/>
            <person name="Chen H."/>
            <person name="Chen S."/>
            <person name="Zhou L."/>
            <person name="Zhou L."/>
            <person name="Ni X."/>
            <person name="Tian J."/>
            <person name="Zhou Y."/>
            <person name="Sheng Y."/>
            <person name="Liu T."/>
            <person name="Pan Y."/>
            <person name="Xia L."/>
            <person name="Li J."/>
            <person name="Zhao F."/>
            <person name="Cao W."/>
        </authorList>
    </citation>
    <scope>NUCLEOTIDE SEQUENCE</scope>
    <source>
        <strain evidence="1">Rmic-2018</strain>
        <tissue evidence="1">Larvae</tissue>
    </source>
</reference>
<comment type="caution">
    <text evidence="1">The sequence shown here is derived from an EMBL/GenBank/DDBJ whole genome shotgun (WGS) entry which is preliminary data.</text>
</comment>
<evidence type="ECO:0000313" key="2">
    <source>
        <dbReference type="Proteomes" id="UP000821866"/>
    </source>
</evidence>
<reference evidence="1" key="1">
    <citation type="journal article" date="2020" name="Cell">
        <title>Large-Scale Comparative Analyses of Tick Genomes Elucidate Their Genetic Diversity and Vector Capacities.</title>
        <authorList>
            <consortium name="Tick Genome and Microbiome Consortium (TIGMIC)"/>
            <person name="Jia N."/>
            <person name="Wang J."/>
            <person name="Shi W."/>
            <person name="Du L."/>
            <person name="Sun Y."/>
            <person name="Zhan W."/>
            <person name="Jiang J.F."/>
            <person name="Wang Q."/>
            <person name="Zhang B."/>
            <person name="Ji P."/>
            <person name="Bell-Sakyi L."/>
            <person name="Cui X.M."/>
            <person name="Yuan T.T."/>
            <person name="Jiang B.G."/>
            <person name="Yang W.F."/>
            <person name="Lam T.T."/>
            <person name="Chang Q.C."/>
            <person name="Ding S.J."/>
            <person name="Wang X.J."/>
            <person name="Zhu J.G."/>
            <person name="Ruan X.D."/>
            <person name="Zhao L."/>
            <person name="Wei J.T."/>
            <person name="Ye R.Z."/>
            <person name="Que T.C."/>
            <person name="Du C.H."/>
            <person name="Zhou Y.H."/>
            <person name="Cheng J.X."/>
            <person name="Dai P.F."/>
            <person name="Guo W.B."/>
            <person name="Han X.H."/>
            <person name="Huang E.J."/>
            <person name="Li L.F."/>
            <person name="Wei W."/>
            <person name="Gao Y.C."/>
            <person name="Liu J.Z."/>
            <person name="Shao H.Z."/>
            <person name="Wang X."/>
            <person name="Wang C.C."/>
            <person name="Yang T.C."/>
            <person name="Huo Q.B."/>
            <person name="Li W."/>
            <person name="Chen H.Y."/>
            <person name="Chen S.E."/>
            <person name="Zhou L.G."/>
            <person name="Ni X.B."/>
            <person name="Tian J.H."/>
            <person name="Sheng Y."/>
            <person name="Liu T."/>
            <person name="Pan Y.S."/>
            <person name="Xia L.Y."/>
            <person name="Li J."/>
            <person name="Zhao F."/>
            <person name="Cao W.C."/>
        </authorList>
    </citation>
    <scope>NUCLEOTIDE SEQUENCE</scope>
    <source>
        <strain evidence="1">Rmic-2018</strain>
    </source>
</reference>
<evidence type="ECO:0000313" key="1">
    <source>
        <dbReference type="EMBL" id="KAH8023820.1"/>
    </source>
</evidence>
<dbReference type="EMBL" id="JABSTU010000008">
    <property type="protein sequence ID" value="KAH8023820.1"/>
    <property type="molecule type" value="Genomic_DNA"/>
</dbReference>
<name>A0A9J6DP39_RHIMP</name>
<protein>
    <submittedName>
        <fullName evidence="1">Uncharacterized protein</fullName>
    </submittedName>
</protein>
<sequence>MDKGAGQLGLLKASLSFRVKVAAAMNVRARRTLCKTGAETTWQGIGESGAQTSEREWTGPQWTDARVCTGHEVPTSLSDEFLDSSCIRGLDDQQQTLVRAETKCILLDSA</sequence>
<accession>A0A9J6DP39</accession>
<proteinExistence type="predicted"/>
<dbReference type="Proteomes" id="UP000821866">
    <property type="component" value="Chromosome 6"/>
</dbReference>
<keyword evidence="2" id="KW-1185">Reference proteome</keyword>